<organism evidence="4 5">
    <name type="scientific">Arthrobotrys conoides</name>
    <dbReference type="NCBI Taxonomy" id="74498"/>
    <lineage>
        <taxon>Eukaryota</taxon>
        <taxon>Fungi</taxon>
        <taxon>Dikarya</taxon>
        <taxon>Ascomycota</taxon>
        <taxon>Pezizomycotina</taxon>
        <taxon>Orbiliomycetes</taxon>
        <taxon>Orbiliales</taxon>
        <taxon>Orbiliaceae</taxon>
        <taxon>Arthrobotrys</taxon>
    </lineage>
</organism>
<feature type="region of interest" description="Disordered" evidence="3">
    <location>
        <begin position="1"/>
        <end position="90"/>
    </location>
</feature>
<dbReference type="PANTHER" id="PTHR23160">
    <property type="entry name" value="SYNAPTONEMAL COMPLEX PROTEIN-RELATED"/>
    <property type="match status" value="1"/>
</dbReference>
<feature type="region of interest" description="Disordered" evidence="3">
    <location>
        <begin position="251"/>
        <end position="308"/>
    </location>
</feature>
<feature type="compositionally biased region" description="Polar residues" evidence="3">
    <location>
        <begin position="1121"/>
        <end position="1136"/>
    </location>
</feature>
<feature type="compositionally biased region" description="Polar residues" evidence="3">
    <location>
        <begin position="21"/>
        <end position="35"/>
    </location>
</feature>
<feature type="compositionally biased region" description="Basic and acidic residues" evidence="3">
    <location>
        <begin position="1008"/>
        <end position="1054"/>
    </location>
</feature>
<feature type="coiled-coil region" evidence="2">
    <location>
        <begin position="682"/>
        <end position="716"/>
    </location>
</feature>
<evidence type="ECO:0000256" key="1">
    <source>
        <dbReference type="ARBA" id="ARBA00023054"/>
    </source>
</evidence>
<keyword evidence="1 2" id="KW-0175">Coiled coil</keyword>
<feature type="compositionally biased region" description="Basic and acidic residues" evidence="3">
    <location>
        <begin position="1073"/>
        <end position="1082"/>
    </location>
</feature>
<comment type="caution">
    <text evidence="4">The sequence shown here is derived from an EMBL/GenBank/DDBJ whole genome shotgun (WGS) entry which is preliminary data.</text>
</comment>
<name>A0AAN8NXE3_9PEZI</name>
<evidence type="ECO:0000256" key="2">
    <source>
        <dbReference type="SAM" id="Coils"/>
    </source>
</evidence>
<feature type="region of interest" description="Disordered" evidence="3">
    <location>
        <begin position="1243"/>
        <end position="1277"/>
    </location>
</feature>
<gene>
    <name evidence="4" type="ORF">TWF506_001223</name>
</gene>
<feature type="compositionally biased region" description="Polar residues" evidence="3">
    <location>
        <begin position="1172"/>
        <end position="1185"/>
    </location>
</feature>
<feature type="compositionally biased region" description="Polar residues" evidence="3">
    <location>
        <begin position="70"/>
        <end position="90"/>
    </location>
</feature>
<dbReference type="Proteomes" id="UP001307849">
    <property type="component" value="Unassembled WGS sequence"/>
</dbReference>
<feature type="region of interest" description="Disordered" evidence="3">
    <location>
        <begin position="1007"/>
        <end position="1054"/>
    </location>
</feature>
<dbReference type="PANTHER" id="PTHR23160:SF19">
    <property type="entry name" value="MYOSIN HEAVY CHAIN-RELATED PROTEIN"/>
    <property type="match status" value="1"/>
</dbReference>
<proteinExistence type="predicted"/>
<keyword evidence="5" id="KW-1185">Reference proteome</keyword>
<feature type="coiled-coil region" evidence="2">
    <location>
        <begin position="463"/>
        <end position="563"/>
    </location>
</feature>
<evidence type="ECO:0000313" key="4">
    <source>
        <dbReference type="EMBL" id="KAK6520987.1"/>
    </source>
</evidence>
<sequence>MPNQDSFVEDSISGIDPSLLEHTNISPDTSFSDSSLLEYPILPTHSDDGKIPVPPTILPVSGPSVKPEASVSQSQASPSHQSVLQPVPSLDSSTPAIAVNKVGLDGINKNFAFAQGPFGPAFFSKPNVSQTRTGMEPPPVPDKVQGPKVPQTVSSSLPAVEDALKTNDNGLHSQAALEVAPSTLQDASAIVEARLDTGPTDMPIVVAESATAVKEEAESNSARPYKPKRSKPLPFGNIPVLNLVDLTEEAGETSQDEVPQAATPRGEQTGPRAGEPLVVPAPADRSRSPSVVAATARTTPGSVRPALRPRTMSDEGLAANRFSGHMMSGLLRSRSAAAGSRGAGGAEINDIEIVQSILDGRFRRAQRLEDELAQMQDVIYDIDNKLGSIFDRDQEVGKLRDRCQRLQDALNEHRDRQASAYEEVNGLRFKLQGAHDELKRIELNMAHQLARESDKLDLSKKINRQLRDLAEKTRESFGELEEDYKGLKAELAGVLEEKDRLKSRIRERDREVENMKGSIRECERALQEQREKYEAIHEQCINADAVRLANERLRTDLDNARSDLGRERSVTASLERTLKSMAVELEGLRCSLGEQHDAVNGGVGSTLAGIAQLLATQQEGFKEFRDGISKLQVDCESPQSELFKSIDRVVNMTDSKWTGVSEAMTSLQKQQETEVRGHADKLEKWKRLKDSLASQVQDLTGQLRDHQESIRALTQEKHGVSIELEQQKELNRCLVETTSKEKELNDLRLAEVSHKAELLEGVKREYLVRNSLLESTIRTLESKVEAEKKKAEAEKLALESENKKSVEENERLRGEYNAAKKSLEELDEAKSELDRATRLATELKASVAEEQEKTKESNEELKALKEQLRVKDEQLSLAASRWTDISVRASRLEETTAATRADAQLRAEEAQSYRTQLNEKALKISELEAERVAHASRLAKLESELEGSKNELKGQSAKSQDLQKAFDQSKTLCDTRGVEIEAKDNKMTELQKLLDIAETKVKSLQADLSEKTEEAESLKAELEATKLDNSKTQKAEQAKAEKAEKAKAEKTKAEKIKAEKIKAEKIKAEKAKAEKAKAEKAKAQNLIKTQKMVDRPMLHHGSALRVGKISSLRRSDRVKSKTPSQPETVVVVNQKSVAVEEDNVEVSATQTSVPATEASAAASQPSDAQLQNSSPSHPVPSQNTVPGVALSPAVSMKRKPADDFTTDFPTDLLADSGVTAWLKPTGREARKRVRSEDTLDITMENSGVPVSEESSQQDDLTYNAARHRIKRRLRKSK</sequence>
<feature type="coiled-coil region" evidence="2">
    <location>
        <begin position="770"/>
        <end position="874"/>
    </location>
</feature>
<feature type="region of interest" description="Disordered" evidence="3">
    <location>
        <begin position="1073"/>
        <end position="1202"/>
    </location>
</feature>
<feature type="region of interest" description="Disordered" evidence="3">
    <location>
        <begin position="129"/>
        <end position="153"/>
    </location>
</feature>
<evidence type="ECO:0000256" key="3">
    <source>
        <dbReference type="SAM" id="MobiDB-lite"/>
    </source>
</evidence>
<accession>A0AAN8NXE3</accession>
<feature type="coiled-coil region" evidence="2">
    <location>
        <begin position="365"/>
        <end position="423"/>
    </location>
</feature>
<feature type="compositionally biased region" description="Low complexity" evidence="3">
    <location>
        <begin position="1158"/>
        <end position="1171"/>
    </location>
</feature>
<dbReference type="AlphaFoldDB" id="A0AAN8NXE3"/>
<dbReference type="EMBL" id="JAVHJM010000001">
    <property type="protein sequence ID" value="KAK6520987.1"/>
    <property type="molecule type" value="Genomic_DNA"/>
</dbReference>
<reference evidence="4 5" key="1">
    <citation type="submission" date="2019-10" db="EMBL/GenBank/DDBJ databases">
        <authorList>
            <person name="Palmer J.M."/>
        </authorList>
    </citation>
    <scope>NUCLEOTIDE SEQUENCE [LARGE SCALE GENOMIC DNA]</scope>
    <source>
        <strain evidence="4 5">TWF506</strain>
    </source>
</reference>
<feature type="compositionally biased region" description="Basic residues" evidence="3">
    <location>
        <begin position="1265"/>
        <end position="1277"/>
    </location>
</feature>
<protein>
    <submittedName>
        <fullName evidence="4">Uncharacterized protein</fullName>
    </submittedName>
</protein>
<evidence type="ECO:0000313" key="5">
    <source>
        <dbReference type="Proteomes" id="UP001307849"/>
    </source>
</evidence>